<dbReference type="Gene3D" id="1.10.3720.10">
    <property type="entry name" value="MetI-like"/>
    <property type="match status" value="1"/>
</dbReference>
<gene>
    <name evidence="9" type="ORF">G4Y79_03075</name>
</gene>
<dbReference type="Pfam" id="PF00528">
    <property type="entry name" value="BPD_transp_1"/>
    <property type="match status" value="1"/>
</dbReference>
<accession>A0A7S8EAR9</accession>
<dbReference type="CDD" id="cd06261">
    <property type="entry name" value="TM_PBP2"/>
    <property type="match status" value="1"/>
</dbReference>
<comment type="similarity">
    <text evidence="7">Belongs to the binding-protein-dependent transport system permease family.</text>
</comment>
<feature type="transmembrane region" description="Helical" evidence="7">
    <location>
        <begin position="93"/>
        <end position="118"/>
    </location>
</feature>
<keyword evidence="3" id="KW-1003">Cell membrane</keyword>
<feature type="transmembrane region" description="Helical" evidence="7">
    <location>
        <begin position="130"/>
        <end position="150"/>
    </location>
</feature>
<dbReference type="KEGG" id="pmet:G4Y79_03075"/>
<dbReference type="RefSeq" id="WP_195171445.1">
    <property type="nucleotide sequence ID" value="NZ_CP062983.1"/>
</dbReference>
<dbReference type="EMBL" id="CP062983">
    <property type="protein sequence ID" value="QPC83378.1"/>
    <property type="molecule type" value="Genomic_DNA"/>
</dbReference>
<name>A0A7S8EAR9_9CHLR</name>
<organism evidence="9 10">
    <name type="scientific">Phototrophicus methaneseepsis</name>
    <dbReference type="NCBI Taxonomy" id="2710758"/>
    <lineage>
        <taxon>Bacteria</taxon>
        <taxon>Bacillati</taxon>
        <taxon>Chloroflexota</taxon>
        <taxon>Candidatus Thermofontia</taxon>
        <taxon>Phototrophicales</taxon>
        <taxon>Phototrophicaceae</taxon>
        <taxon>Phototrophicus</taxon>
    </lineage>
</organism>
<keyword evidence="5 7" id="KW-1133">Transmembrane helix</keyword>
<dbReference type="PROSITE" id="PS50928">
    <property type="entry name" value="ABC_TM1"/>
    <property type="match status" value="1"/>
</dbReference>
<feature type="transmembrane region" description="Helical" evidence="7">
    <location>
        <begin position="162"/>
        <end position="183"/>
    </location>
</feature>
<evidence type="ECO:0000256" key="7">
    <source>
        <dbReference type="RuleBase" id="RU363032"/>
    </source>
</evidence>
<evidence type="ECO:0000313" key="9">
    <source>
        <dbReference type="EMBL" id="QPC83378.1"/>
    </source>
</evidence>
<sequence length="297" mass="34135">MSADSLYNPMIEQTVTPVRHRKRLLSGENLIVYIILTVGCLITLIPFIWTILASFKTHAEIINPAETTFLPREFTTENYETILSDETLPLGRFYFNSAFIAVGNVITLSITSSIFGYVFAKFNFRYKRALYVYILATMMIPFQLTMIPSYLILLEFNLTNNIIGMVALSWFDAFGIFLMRQFIASIPDDLLDAARVDGASEWRIYFRIVLPQIMPAMATYGTLVFISNWNAYLWPLIVLRDVDVRTLPIILTWYNDRHTSNLGLQMAASVLIVMPILVVYLFLQRWIVRGFTMSGLK</sequence>
<evidence type="ECO:0000256" key="1">
    <source>
        <dbReference type="ARBA" id="ARBA00004651"/>
    </source>
</evidence>
<evidence type="ECO:0000256" key="2">
    <source>
        <dbReference type="ARBA" id="ARBA00022448"/>
    </source>
</evidence>
<dbReference type="InterPro" id="IPR000515">
    <property type="entry name" value="MetI-like"/>
</dbReference>
<dbReference type="Proteomes" id="UP000594468">
    <property type="component" value="Chromosome"/>
</dbReference>
<evidence type="ECO:0000256" key="4">
    <source>
        <dbReference type="ARBA" id="ARBA00022692"/>
    </source>
</evidence>
<keyword evidence="2 7" id="KW-0813">Transport</keyword>
<dbReference type="SUPFAM" id="SSF161098">
    <property type="entry name" value="MetI-like"/>
    <property type="match status" value="1"/>
</dbReference>
<reference evidence="9 10" key="1">
    <citation type="submission" date="2020-02" db="EMBL/GenBank/DDBJ databases">
        <authorList>
            <person name="Zheng R.K."/>
            <person name="Sun C.M."/>
        </authorList>
    </citation>
    <scope>NUCLEOTIDE SEQUENCE [LARGE SCALE GENOMIC DNA]</scope>
    <source>
        <strain evidence="10">rifampicinis</strain>
    </source>
</reference>
<dbReference type="PANTHER" id="PTHR43744:SF12">
    <property type="entry name" value="ABC TRANSPORTER PERMEASE PROTEIN MG189-RELATED"/>
    <property type="match status" value="1"/>
</dbReference>
<evidence type="ECO:0000259" key="8">
    <source>
        <dbReference type="PROSITE" id="PS50928"/>
    </source>
</evidence>
<keyword evidence="10" id="KW-1185">Reference proteome</keyword>
<feature type="domain" description="ABC transmembrane type-1" evidence="8">
    <location>
        <begin position="94"/>
        <end position="283"/>
    </location>
</feature>
<dbReference type="GO" id="GO:0005886">
    <property type="term" value="C:plasma membrane"/>
    <property type="evidence" value="ECO:0007669"/>
    <property type="project" value="UniProtKB-SubCell"/>
</dbReference>
<feature type="transmembrane region" description="Helical" evidence="7">
    <location>
        <begin position="262"/>
        <end position="283"/>
    </location>
</feature>
<feature type="transmembrane region" description="Helical" evidence="7">
    <location>
        <begin position="30"/>
        <end position="52"/>
    </location>
</feature>
<keyword evidence="6 7" id="KW-0472">Membrane</keyword>
<dbReference type="AlphaFoldDB" id="A0A7S8EAR9"/>
<evidence type="ECO:0000256" key="3">
    <source>
        <dbReference type="ARBA" id="ARBA00022475"/>
    </source>
</evidence>
<dbReference type="GO" id="GO:0055085">
    <property type="term" value="P:transmembrane transport"/>
    <property type="evidence" value="ECO:0007669"/>
    <property type="project" value="InterPro"/>
</dbReference>
<evidence type="ECO:0000256" key="6">
    <source>
        <dbReference type="ARBA" id="ARBA00023136"/>
    </source>
</evidence>
<feature type="transmembrane region" description="Helical" evidence="7">
    <location>
        <begin position="204"/>
        <end position="226"/>
    </location>
</feature>
<dbReference type="PANTHER" id="PTHR43744">
    <property type="entry name" value="ABC TRANSPORTER PERMEASE PROTEIN MG189-RELATED-RELATED"/>
    <property type="match status" value="1"/>
</dbReference>
<evidence type="ECO:0000256" key="5">
    <source>
        <dbReference type="ARBA" id="ARBA00022989"/>
    </source>
</evidence>
<evidence type="ECO:0000313" key="10">
    <source>
        <dbReference type="Proteomes" id="UP000594468"/>
    </source>
</evidence>
<comment type="subcellular location">
    <subcellularLocation>
        <location evidence="1 7">Cell membrane</location>
        <topology evidence="1 7">Multi-pass membrane protein</topology>
    </subcellularLocation>
</comment>
<dbReference type="InterPro" id="IPR035906">
    <property type="entry name" value="MetI-like_sf"/>
</dbReference>
<protein>
    <submittedName>
        <fullName evidence="9">Carbohydrate ABC transporter permease</fullName>
    </submittedName>
</protein>
<proteinExistence type="inferred from homology"/>
<keyword evidence="4 7" id="KW-0812">Transmembrane</keyword>